<gene>
    <name evidence="4" type="ORF">DM02DRAFT_609739</name>
</gene>
<evidence type="ECO:0000313" key="5">
    <source>
        <dbReference type="Proteomes" id="UP000244855"/>
    </source>
</evidence>
<evidence type="ECO:0000313" key="4">
    <source>
        <dbReference type="EMBL" id="PVI06557.1"/>
    </source>
</evidence>
<dbReference type="AlphaFoldDB" id="A0A2V1E7M2"/>
<protein>
    <recommendedName>
        <fullName evidence="6">Tim44-like domain-containing protein</fullName>
    </recommendedName>
</protein>
<sequence>MSARVPVRIYRPLNQKYITQRCTTRLFSTTLRVAGAAKRESRTSDPVAVMVASGQVTGKSRYAQRQDQMQEDQTLEQDLGIIAGSFIRAPIRKLLASYPGTKFSSWKTITWYHWKFVTATLKTYIQNIRMWYGIRNAPSLYVLPWGRKDIKDNALAKYKRLYQSFARGDSTAISEICLSGVASRFQKRIDARPPGRTTQWKASNISIRVVSNRSQMMDAGDDQSAIQQITFRIKSAQTLHRPGQQKPVQKNEVVEYMVMQRAMVRGSFKDWYIWGFTNEWMPERITEDAEYERQMLEYQSQFT</sequence>
<dbReference type="PANTHER" id="PTHR28554">
    <property type="entry name" value="39S RIBOSOMAL PROTEIN L45, MITOCHONDRIAL"/>
    <property type="match status" value="1"/>
</dbReference>
<dbReference type="Proteomes" id="UP000244855">
    <property type="component" value="Unassembled WGS sequence"/>
</dbReference>
<evidence type="ECO:0000256" key="1">
    <source>
        <dbReference type="ARBA" id="ARBA00004173"/>
    </source>
</evidence>
<organism evidence="4 5">
    <name type="scientific">Periconia macrospinosa</name>
    <dbReference type="NCBI Taxonomy" id="97972"/>
    <lineage>
        <taxon>Eukaryota</taxon>
        <taxon>Fungi</taxon>
        <taxon>Dikarya</taxon>
        <taxon>Ascomycota</taxon>
        <taxon>Pezizomycotina</taxon>
        <taxon>Dothideomycetes</taxon>
        <taxon>Pleosporomycetidae</taxon>
        <taxon>Pleosporales</taxon>
        <taxon>Massarineae</taxon>
        <taxon>Periconiaceae</taxon>
        <taxon>Periconia</taxon>
    </lineage>
</organism>
<dbReference type="EMBL" id="KZ805308">
    <property type="protein sequence ID" value="PVI06557.1"/>
    <property type="molecule type" value="Genomic_DNA"/>
</dbReference>
<dbReference type="GO" id="GO:0032979">
    <property type="term" value="P:protein insertion into mitochondrial inner membrane from matrix"/>
    <property type="evidence" value="ECO:0007669"/>
    <property type="project" value="InterPro"/>
</dbReference>
<comment type="subcellular location">
    <subcellularLocation>
        <location evidence="1">Mitochondrion</location>
    </subcellularLocation>
</comment>
<dbReference type="Pfam" id="PF07961">
    <property type="entry name" value="MBA1"/>
    <property type="match status" value="1"/>
</dbReference>
<evidence type="ECO:0000256" key="3">
    <source>
        <dbReference type="ARBA" id="ARBA00023128"/>
    </source>
</evidence>
<dbReference type="STRING" id="97972.A0A2V1E7M2"/>
<keyword evidence="3" id="KW-0496">Mitochondrion</keyword>
<name>A0A2V1E7M2_9PLEO</name>
<evidence type="ECO:0008006" key="6">
    <source>
        <dbReference type="Google" id="ProtNLM"/>
    </source>
</evidence>
<dbReference type="OrthoDB" id="19619at2759"/>
<reference evidence="4 5" key="1">
    <citation type="journal article" date="2018" name="Sci. Rep.">
        <title>Comparative genomics provides insights into the lifestyle and reveals functional heterogeneity of dark septate endophytic fungi.</title>
        <authorList>
            <person name="Knapp D.G."/>
            <person name="Nemeth J.B."/>
            <person name="Barry K."/>
            <person name="Hainaut M."/>
            <person name="Henrissat B."/>
            <person name="Johnson J."/>
            <person name="Kuo A."/>
            <person name="Lim J.H.P."/>
            <person name="Lipzen A."/>
            <person name="Nolan M."/>
            <person name="Ohm R.A."/>
            <person name="Tamas L."/>
            <person name="Grigoriev I.V."/>
            <person name="Spatafora J.W."/>
            <person name="Nagy L.G."/>
            <person name="Kovacs G.M."/>
        </authorList>
    </citation>
    <scope>NUCLEOTIDE SEQUENCE [LARGE SCALE GENOMIC DNA]</scope>
    <source>
        <strain evidence="4 5">DSE2036</strain>
    </source>
</reference>
<keyword evidence="2" id="KW-0809">Transit peptide</keyword>
<dbReference type="Gene3D" id="3.10.450.240">
    <property type="match status" value="1"/>
</dbReference>
<evidence type="ECO:0000256" key="2">
    <source>
        <dbReference type="ARBA" id="ARBA00022946"/>
    </source>
</evidence>
<proteinExistence type="predicted"/>
<dbReference type="GO" id="GO:0005743">
    <property type="term" value="C:mitochondrial inner membrane"/>
    <property type="evidence" value="ECO:0007669"/>
    <property type="project" value="InterPro"/>
</dbReference>
<dbReference type="InterPro" id="IPR051975">
    <property type="entry name" value="mtLSU_mL45"/>
</dbReference>
<accession>A0A2V1E7M2</accession>
<dbReference type="PANTHER" id="PTHR28554:SF1">
    <property type="entry name" value="LARGE RIBOSOMAL SUBUNIT PROTEIN ML45"/>
    <property type="match status" value="1"/>
</dbReference>
<keyword evidence="5" id="KW-1185">Reference proteome</keyword>
<dbReference type="InterPro" id="IPR024621">
    <property type="entry name" value="Mba1"/>
</dbReference>